<accession>A0AAN6GI79</accession>
<keyword evidence="2" id="KW-0732">Signal</keyword>
<feature type="region of interest" description="Disordered" evidence="1">
    <location>
        <begin position="255"/>
        <end position="290"/>
    </location>
</feature>
<dbReference type="PANTHER" id="PTHR34862">
    <property type="entry name" value="SPARK DOMAIN-CONTAINING PROTEIN"/>
    <property type="match status" value="1"/>
</dbReference>
<sequence>MHAYAKLPLVTAAAALAASSTASAASVVPPAQAELHRRQFGALGSLVNDLSPSCIGNIGGLALSGDLSDCLGLTTALGTFTSLGSSDSLAPPIQNYLSTEICPRPACAASVLSDANTKVNSACSDADRATNNGINLVTGLGLILSNYTQIRNIACLKQSNSDNYCVTDTLDLYQTQTKSNVTISKVIELVNNPDGLISSLPDPKAFCTSCVDAISSVVFGTALGGPLISNSSSSTLKNGLVQGCGASYDDGSIPSDVSESASGSSASGSGSGTSTASGAGTSSTSKPSGAANPGASISAFNLVTPVTLALGAIAGALVVL</sequence>
<feature type="signal peptide" evidence="2">
    <location>
        <begin position="1"/>
        <end position="24"/>
    </location>
</feature>
<evidence type="ECO:0000256" key="1">
    <source>
        <dbReference type="SAM" id="MobiDB-lite"/>
    </source>
</evidence>
<organism evidence="3 4">
    <name type="scientific">Tilletia horrida</name>
    <dbReference type="NCBI Taxonomy" id="155126"/>
    <lineage>
        <taxon>Eukaryota</taxon>
        <taxon>Fungi</taxon>
        <taxon>Dikarya</taxon>
        <taxon>Basidiomycota</taxon>
        <taxon>Ustilaginomycotina</taxon>
        <taxon>Exobasidiomycetes</taxon>
        <taxon>Tilletiales</taxon>
        <taxon>Tilletiaceae</taxon>
        <taxon>Tilletia</taxon>
    </lineage>
</organism>
<feature type="compositionally biased region" description="Low complexity" evidence="1">
    <location>
        <begin position="258"/>
        <end position="290"/>
    </location>
</feature>
<evidence type="ECO:0000313" key="3">
    <source>
        <dbReference type="EMBL" id="KAK0541233.1"/>
    </source>
</evidence>
<protein>
    <submittedName>
        <fullName evidence="3">Uncharacterized protein</fullName>
    </submittedName>
</protein>
<name>A0AAN6GI79_9BASI</name>
<evidence type="ECO:0000256" key="2">
    <source>
        <dbReference type="SAM" id="SignalP"/>
    </source>
</evidence>
<dbReference type="AlphaFoldDB" id="A0AAN6GI79"/>
<dbReference type="PANTHER" id="PTHR34862:SF1">
    <property type="entry name" value="SPARK DOMAIN-CONTAINING PROTEIN"/>
    <property type="match status" value="1"/>
</dbReference>
<comment type="caution">
    <text evidence="3">The sequence shown here is derived from an EMBL/GenBank/DDBJ whole genome shotgun (WGS) entry which is preliminary data.</text>
</comment>
<keyword evidence="4" id="KW-1185">Reference proteome</keyword>
<proteinExistence type="predicted"/>
<evidence type="ECO:0000313" key="4">
    <source>
        <dbReference type="Proteomes" id="UP001176521"/>
    </source>
</evidence>
<feature type="chain" id="PRO_5042952469" evidence="2">
    <location>
        <begin position="25"/>
        <end position="320"/>
    </location>
</feature>
<gene>
    <name evidence="3" type="ORF">OC842_000066</name>
</gene>
<dbReference type="Proteomes" id="UP001176521">
    <property type="component" value="Unassembled WGS sequence"/>
</dbReference>
<reference evidence="3" key="1">
    <citation type="journal article" date="2023" name="PhytoFront">
        <title>Draft Genome Resources of Seven Strains of Tilletia horrida, Causal Agent of Kernel Smut of Rice.</title>
        <authorList>
            <person name="Khanal S."/>
            <person name="Antony Babu S."/>
            <person name="Zhou X.G."/>
        </authorList>
    </citation>
    <scope>NUCLEOTIDE SEQUENCE</scope>
    <source>
        <strain evidence="3">TX3</strain>
    </source>
</reference>
<dbReference type="EMBL" id="JAPDMQ010000002">
    <property type="protein sequence ID" value="KAK0541233.1"/>
    <property type="molecule type" value="Genomic_DNA"/>
</dbReference>